<organism evidence="3 4">
    <name type="scientific">Flavobacterium cutihirudinis</name>
    <dbReference type="NCBI Taxonomy" id="1265740"/>
    <lineage>
        <taxon>Bacteria</taxon>
        <taxon>Pseudomonadati</taxon>
        <taxon>Bacteroidota</taxon>
        <taxon>Flavobacteriia</taxon>
        <taxon>Flavobacteriales</taxon>
        <taxon>Flavobacteriaceae</taxon>
        <taxon>Flavobacterium</taxon>
    </lineage>
</organism>
<comment type="similarity">
    <text evidence="1 2">Belongs to the outer membrane factor (OMF) (TC 1.B.17) family.</text>
</comment>
<keyword evidence="2" id="KW-0472">Membrane</keyword>
<dbReference type="EMBL" id="QRDQ01000010">
    <property type="protein sequence ID" value="RED22600.1"/>
    <property type="molecule type" value="Genomic_DNA"/>
</dbReference>
<evidence type="ECO:0000256" key="2">
    <source>
        <dbReference type="RuleBase" id="RU362097"/>
    </source>
</evidence>
<protein>
    <submittedName>
        <fullName evidence="3">NodT family efflux transporter outer membrane factor (OMF) lipoprotein</fullName>
    </submittedName>
</protein>
<dbReference type="SUPFAM" id="SSF56954">
    <property type="entry name" value="Outer membrane efflux proteins (OEP)"/>
    <property type="match status" value="1"/>
</dbReference>
<dbReference type="GO" id="GO:0005886">
    <property type="term" value="C:plasma membrane"/>
    <property type="evidence" value="ECO:0007669"/>
    <property type="project" value="UniProtKB-SubCell"/>
</dbReference>
<evidence type="ECO:0000313" key="4">
    <source>
        <dbReference type="Proteomes" id="UP000257004"/>
    </source>
</evidence>
<dbReference type="InterPro" id="IPR010131">
    <property type="entry name" value="MdtP/NodT-like"/>
</dbReference>
<dbReference type="GO" id="GO:0015562">
    <property type="term" value="F:efflux transmembrane transporter activity"/>
    <property type="evidence" value="ECO:0007669"/>
    <property type="project" value="InterPro"/>
</dbReference>
<dbReference type="Gene3D" id="2.20.200.10">
    <property type="entry name" value="Outer membrane efflux proteins (OEP)"/>
    <property type="match status" value="1"/>
</dbReference>
<keyword evidence="2" id="KW-0812">Transmembrane</keyword>
<dbReference type="PANTHER" id="PTHR30203:SF33">
    <property type="entry name" value="BLR4455 PROTEIN"/>
    <property type="match status" value="1"/>
</dbReference>
<evidence type="ECO:0000256" key="1">
    <source>
        <dbReference type="ARBA" id="ARBA00007613"/>
    </source>
</evidence>
<evidence type="ECO:0000313" key="3">
    <source>
        <dbReference type="EMBL" id="RED22600.1"/>
    </source>
</evidence>
<dbReference type="Proteomes" id="UP000257004">
    <property type="component" value="Unassembled WGS sequence"/>
</dbReference>
<keyword evidence="2" id="KW-1134">Transmembrane beta strand</keyword>
<accession>A0A3D9FS34</accession>
<dbReference type="RefSeq" id="WP_115889217.1">
    <property type="nucleotide sequence ID" value="NZ_QRDQ01000010.1"/>
</dbReference>
<gene>
    <name evidence="3" type="ORF">BD847_3230</name>
</gene>
<comment type="caution">
    <text evidence="3">The sequence shown here is derived from an EMBL/GenBank/DDBJ whole genome shotgun (WGS) entry which is preliminary data.</text>
</comment>
<keyword evidence="2 3" id="KW-0449">Lipoprotein</keyword>
<comment type="subcellular location">
    <subcellularLocation>
        <location evidence="2">Cell membrane</location>
        <topology evidence="2">Lipid-anchor</topology>
    </subcellularLocation>
</comment>
<dbReference type="NCBIfam" id="TIGR01845">
    <property type="entry name" value="outer_NodT"/>
    <property type="match status" value="1"/>
</dbReference>
<dbReference type="Gene3D" id="1.20.1600.10">
    <property type="entry name" value="Outer membrane efflux proteins (OEP)"/>
    <property type="match status" value="1"/>
</dbReference>
<reference evidence="3 4" key="1">
    <citation type="submission" date="2018-07" db="EMBL/GenBank/DDBJ databases">
        <title>Genomic Encyclopedia of Archaeal and Bacterial Type Strains, Phase II (KMG-II): from individual species to whole genera.</title>
        <authorList>
            <person name="Goeker M."/>
        </authorList>
    </citation>
    <scope>NUCLEOTIDE SEQUENCE [LARGE SCALE GENOMIC DNA]</scope>
    <source>
        <strain evidence="3 4">DSM 25795</strain>
    </source>
</reference>
<dbReference type="PROSITE" id="PS51257">
    <property type="entry name" value="PROKAR_LIPOPROTEIN"/>
    <property type="match status" value="1"/>
</dbReference>
<dbReference type="AlphaFoldDB" id="A0A3D9FS34"/>
<dbReference type="Pfam" id="PF02321">
    <property type="entry name" value="OEP"/>
    <property type="match status" value="2"/>
</dbReference>
<keyword evidence="4" id="KW-1185">Reference proteome</keyword>
<proteinExistence type="inferred from homology"/>
<dbReference type="PANTHER" id="PTHR30203">
    <property type="entry name" value="OUTER MEMBRANE CATION EFFLUX PROTEIN"/>
    <property type="match status" value="1"/>
</dbReference>
<sequence length="468" mass="51733">MTNSSHKYILMVMTAALLSACSVTKKYERPTTLSTDKLYRDQASADSTTIADMPWQSVFKDEKLNALIQKGLDQNLNLKNAIENIVQANASLRQSKLAYYPTLQLDANATHNKQSEAGLNFPAGININTLTTTYKLGLSTSWEADIWGKLSSKKRAALATYLASDAAKQAVQTQLISDIANNYFRLLAYDKQLAITQETLESRIKNVQTIKDLKEGAIVTGAAVVQSEANQHAAEVLIPDLKQSIRETENAINILLGQAPGPIDRSELGSQIVPENLAIGLPSQLLQNRPDVRQAEFNFRNAFEMTNMAKTYFYPSLTLTASTGFSNLELKDFFANSVFYSIIGGLTQPIFNQGLNKMRLTTAQSQQVQAYNNFQQSLLTAGQEVSNALYTYEMAVEKEDSRTKQIEALIKAVDYTKQLLEYSSATNYTDVLTSEQNLLAAQLSGVNDNLQKLQAVVDLYRALGGGWK</sequence>
<dbReference type="InterPro" id="IPR003423">
    <property type="entry name" value="OMP_efflux"/>
</dbReference>
<keyword evidence="2" id="KW-0564">Palmitate</keyword>
<dbReference type="OrthoDB" id="9770517at2"/>
<name>A0A3D9FS34_9FLAO</name>